<dbReference type="EMBL" id="DXHS01000076">
    <property type="protein sequence ID" value="HIW02636.1"/>
    <property type="molecule type" value="Genomic_DNA"/>
</dbReference>
<dbReference type="AlphaFoldDB" id="A0A9D1Q0S5"/>
<dbReference type="SUPFAM" id="SSF53167">
    <property type="entry name" value="Purine and uridine phosphorylases"/>
    <property type="match status" value="1"/>
</dbReference>
<dbReference type="NCBIfam" id="NF004489">
    <property type="entry name" value="PRK05819.1"/>
    <property type="match status" value="1"/>
</dbReference>
<dbReference type="CDD" id="cd09006">
    <property type="entry name" value="PNP_EcPNPI-like"/>
    <property type="match status" value="1"/>
</dbReference>
<organism evidence="7 8">
    <name type="scientific">Candidatus Protoclostridium stercorigallinarum</name>
    <dbReference type="NCBI Taxonomy" id="2838741"/>
    <lineage>
        <taxon>Bacteria</taxon>
        <taxon>Bacillati</taxon>
        <taxon>Bacillota</taxon>
        <taxon>Clostridia</taxon>
        <taxon>Candidatus Protoclostridium</taxon>
    </lineage>
</organism>
<keyword evidence="3 7" id="KW-0328">Glycosyltransferase</keyword>
<evidence type="ECO:0000313" key="8">
    <source>
        <dbReference type="Proteomes" id="UP000823990"/>
    </source>
</evidence>
<evidence type="ECO:0000259" key="6">
    <source>
        <dbReference type="Pfam" id="PF01048"/>
    </source>
</evidence>
<dbReference type="PANTHER" id="PTHR43691:SF11">
    <property type="entry name" value="FI09636P-RELATED"/>
    <property type="match status" value="1"/>
</dbReference>
<feature type="domain" description="Nucleoside phosphorylase" evidence="6">
    <location>
        <begin position="16"/>
        <end position="235"/>
    </location>
</feature>
<dbReference type="Proteomes" id="UP000823990">
    <property type="component" value="Unassembled WGS sequence"/>
</dbReference>
<dbReference type="PANTHER" id="PTHR43691">
    <property type="entry name" value="URIDINE PHOSPHORYLASE"/>
    <property type="match status" value="1"/>
</dbReference>
<reference evidence="7" key="1">
    <citation type="journal article" date="2021" name="PeerJ">
        <title>Extensive microbial diversity within the chicken gut microbiome revealed by metagenomics and culture.</title>
        <authorList>
            <person name="Gilroy R."/>
            <person name="Ravi A."/>
            <person name="Getino M."/>
            <person name="Pursley I."/>
            <person name="Horton D.L."/>
            <person name="Alikhan N.F."/>
            <person name="Baker D."/>
            <person name="Gharbi K."/>
            <person name="Hall N."/>
            <person name="Watson M."/>
            <person name="Adriaenssens E.M."/>
            <person name="Foster-Nyarko E."/>
            <person name="Jarju S."/>
            <person name="Secka A."/>
            <person name="Antonio M."/>
            <person name="Oren A."/>
            <person name="Chaudhuri R.R."/>
            <person name="La Ragione R."/>
            <person name="Hildebrand F."/>
            <person name="Pallen M.J."/>
        </authorList>
    </citation>
    <scope>NUCLEOTIDE SEQUENCE</scope>
    <source>
        <strain evidence="7">12435</strain>
    </source>
</reference>
<protein>
    <recommendedName>
        <fullName evidence="2">Uridine phosphorylase</fullName>
        <ecNumber evidence="1">2.4.2.3</ecNumber>
    </recommendedName>
</protein>
<dbReference type="InterPro" id="IPR000845">
    <property type="entry name" value="Nucleoside_phosphorylase_d"/>
</dbReference>
<evidence type="ECO:0000256" key="4">
    <source>
        <dbReference type="ARBA" id="ARBA00022679"/>
    </source>
</evidence>
<dbReference type="Gene3D" id="3.40.50.1580">
    <property type="entry name" value="Nucleoside phosphorylase domain"/>
    <property type="match status" value="1"/>
</dbReference>
<dbReference type="InterPro" id="IPR035994">
    <property type="entry name" value="Nucleoside_phosphorylase_sf"/>
</dbReference>
<keyword evidence="4 7" id="KW-0808">Transferase</keyword>
<dbReference type="GO" id="GO:0004731">
    <property type="term" value="F:purine-nucleoside phosphorylase activity"/>
    <property type="evidence" value="ECO:0007669"/>
    <property type="project" value="InterPro"/>
</dbReference>
<dbReference type="GO" id="GO:0004850">
    <property type="term" value="F:uridine phosphorylase activity"/>
    <property type="evidence" value="ECO:0007669"/>
    <property type="project" value="UniProtKB-EC"/>
</dbReference>
<sequence>MSTPHIKAEAGDFAPVVVMPGDPLRSRFIAENYLTDARLVNDVRGVQGYTGYYFGSRVSVMASGMGMPSMGIYAYELFEFFGVKSIIRAGSAGGYSDGLRLRDIVIALTAATDSDSVKFFGASRYENIPASARLTDLARKSSIERNLPAVGGAVYSSDVFYSPPEHALEWKKRGALAVEMETAMLYAIARKLGKDALAVLAVSDLPLAGASLGADERESSFTEMITLALDVAARVSDGI</sequence>
<gene>
    <name evidence="7" type="primary">deoD</name>
    <name evidence="7" type="ORF">H9892_04785</name>
</gene>
<evidence type="ECO:0000256" key="5">
    <source>
        <dbReference type="ARBA" id="ARBA00048447"/>
    </source>
</evidence>
<comment type="caution">
    <text evidence="7">The sequence shown here is derived from an EMBL/GenBank/DDBJ whole genome shotgun (WGS) entry which is preliminary data.</text>
</comment>
<accession>A0A9D1Q0S5</accession>
<evidence type="ECO:0000256" key="1">
    <source>
        <dbReference type="ARBA" id="ARBA00011888"/>
    </source>
</evidence>
<evidence type="ECO:0000256" key="3">
    <source>
        <dbReference type="ARBA" id="ARBA00022676"/>
    </source>
</evidence>
<dbReference type="EC" id="2.4.2.3" evidence="1"/>
<proteinExistence type="predicted"/>
<dbReference type="GO" id="GO:0005829">
    <property type="term" value="C:cytosol"/>
    <property type="evidence" value="ECO:0007669"/>
    <property type="project" value="TreeGrafter"/>
</dbReference>
<dbReference type="InterPro" id="IPR004402">
    <property type="entry name" value="DeoD-type"/>
</dbReference>
<evidence type="ECO:0000256" key="2">
    <source>
        <dbReference type="ARBA" id="ARBA00021980"/>
    </source>
</evidence>
<dbReference type="GO" id="GO:0009116">
    <property type="term" value="P:nucleoside metabolic process"/>
    <property type="evidence" value="ECO:0007669"/>
    <property type="project" value="InterPro"/>
</dbReference>
<reference evidence="7" key="2">
    <citation type="submission" date="2021-04" db="EMBL/GenBank/DDBJ databases">
        <authorList>
            <person name="Gilroy R."/>
        </authorList>
    </citation>
    <scope>NUCLEOTIDE SEQUENCE</scope>
    <source>
        <strain evidence="7">12435</strain>
    </source>
</reference>
<evidence type="ECO:0000313" key="7">
    <source>
        <dbReference type="EMBL" id="HIW02636.1"/>
    </source>
</evidence>
<name>A0A9D1Q0S5_9FIRM</name>
<dbReference type="Pfam" id="PF01048">
    <property type="entry name" value="PNP_UDP_1"/>
    <property type="match status" value="1"/>
</dbReference>
<comment type="catalytic activity">
    <reaction evidence="5">
        <text>uridine + phosphate = alpha-D-ribose 1-phosphate + uracil</text>
        <dbReference type="Rhea" id="RHEA:24388"/>
        <dbReference type="ChEBI" id="CHEBI:16704"/>
        <dbReference type="ChEBI" id="CHEBI:17568"/>
        <dbReference type="ChEBI" id="CHEBI:43474"/>
        <dbReference type="ChEBI" id="CHEBI:57720"/>
        <dbReference type="EC" id="2.4.2.3"/>
    </reaction>
</comment>
<dbReference type="NCBIfam" id="TIGR00107">
    <property type="entry name" value="deoD"/>
    <property type="match status" value="1"/>
</dbReference>